<gene>
    <name evidence="1" type="ORF">F3Y22_tig00111073pilonHSYRG00039</name>
</gene>
<dbReference type="AlphaFoldDB" id="A0A6A2Z3A1"/>
<comment type="caution">
    <text evidence="1">The sequence shown here is derived from an EMBL/GenBank/DDBJ whole genome shotgun (WGS) entry which is preliminary data.</text>
</comment>
<protein>
    <submittedName>
        <fullName evidence="1">Uncharacterized protein</fullName>
    </submittedName>
</protein>
<name>A0A6A2Z3A1_HIBSY</name>
<reference evidence="1" key="1">
    <citation type="submission" date="2019-09" db="EMBL/GenBank/DDBJ databases">
        <title>Draft genome information of white flower Hibiscus syriacus.</title>
        <authorList>
            <person name="Kim Y.-M."/>
        </authorList>
    </citation>
    <scope>NUCLEOTIDE SEQUENCE [LARGE SCALE GENOMIC DNA]</scope>
    <source>
        <strain evidence="1">YM2019G1</strain>
    </source>
</reference>
<accession>A0A6A2Z3A1</accession>
<dbReference type="EMBL" id="VEPZ02001222">
    <property type="protein sequence ID" value="KAE8686207.1"/>
    <property type="molecule type" value="Genomic_DNA"/>
</dbReference>
<evidence type="ECO:0000313" key="2">
    <source>
        <dbReference type="Proteomes" id="UP000436088"/>
    </source>
</evidence>
<dbReference type="Proteomes" id="UP000436088">
    <property type="component" value="Unassembled WGS sequence"/>
</dbReference>
<evidence type="ECO:0000313" key="1">
    <source>
        <dbReference type="EMBL" id="KAE8686207.1"/>
    </source>
</evidence>
<sequence>MGNGKLTWPLTAVKMGDGKLTWPLTAYLTTSTVALETHSLLTGHLLRCFIFLDKKRRLELVFCYANAAIFPYPYQYTDAADCSLAPEGDLRKYLERLAEAENVQQFIEQNPFGEPAITETDPHWDFYSQIIEDKTLQAR</sequence>
<proteinExistence type="predicted"/>
<keyword evidence="2" id="KW-1185">Reference proteome</keyword>
<organism evidence="1 2">
    <name type="scientific">Hibiscus syriacus</name>
    <name type="common">Rose of Sharon</name>
    <dbReference type="NCBI Taxonomy" id="106335"/>
    <lineage>
        <taxon>Eukaryota</taxon>
        <taxon>Viridiplantae</taxon>
        <taxon>Streptophyta</taxon>
        <taxon>Embryophyta</taxon>
        <taxon>Tracheophyta</taxon>
        <taxon>Spermatophyta</taxon>
        <taxon>Magnoliopsida</taxon>
        <taxon>eudicotyledons</taxon>
        <taxon>Gunneridae</taxon>
        <taxon>Pentapetalae</taxon>
        <taxon>rosids</taxon>
        <taxon>malvids</taxon>
        <taxon>Malvales</taxon>
        <taxon>Malvaceae</taxon>
        <taxon>Malvoideae</taxon>
        <taxon>Hibiscus</taxon>
    </lineage>
</organism>